<proteinExistence type="predicted"/>
<evidence type="ECO:0000313" key="3">
    <source>
        <dbReference type="Proteomes" id="UP000272690"/>
    </source>
</evidence>
<dbReference type="InterPro" id="IPR025291">
    <property type="entry name" value="DUF4153"/>
</dbReference>
<feature type="transmembrane region" description="Helical" evidence="1">
    <location>
        <begin position="91"/>
        <end position="110"/>
    </location>
</feature>
<sequence>MKKWLLQFVQLAKQALIRHPVELLLVAICGAIPIFAPEPKAMMERYADFLLWAPMAFMLVNLTHGNKYYRLSIFIPIAFGVLATLVDLNDFIQSARFGILNLAVLVIFLCKNLAKNNRTFMSILLNNMLNAVIATLFALIIGGIGNGLAAAIQALFHVDMYALSMYSRIWLVTWWWIFPLAYLSLSQRENLFSGRFNELSKILLNWILSPALVIYTLIIYAYAVSILIQGKMPEGMIANVAFPYLMIGIVLYALQILLDNEKWQKFYRLLPWLNLLPLVMLWYAMSIRIQYYGLTQDRVYLLMGAMVLALWNFILLVPKIRQYRLLAGVLLLALLSNVFVIDANQIAYQDQLARFDNFVKTQQLLDSNGKLTEEHIKQWTATRGNDAKLSDEFRNRTYAVLLRADEQWVEEFKQHYGISKEKSLYEWLPESNGYQEELVSYFEIENKQEQFMDIQNYNRFLWLNGEVADRRFTISELNSKEEDCQIGLEAVLDSHGKLNGAYVKCGDFLRNNNPPDFLLKIQRKEGGEYVTWNLDAYLRDLFVRYNLDIHKKYTKNELAILTKDAKPYVVLGDVVVFFDYLTIEYDERGDYKGYAAQRLSINGVFYK</sequence>
<evidence type="ECO:0000313" key="2">
    <source>
        <dbReference type="EMBL" id="VEF44346.1"/>
    </source>
</evidence>
<dbReference type="Proteomes" id="UP000272690">
    <property type="component" value="Chromosome"/>
</dbReference>
<feature type="transmembrane region" description="Helical" evidence="1">
    <location>
        <begin position="270"/>
        <end position="293"/>
    </location>
</feature>
<keyword evidence="1" id="KW-0812">Transmembrane</keyword>
<feature type="transmembrane region" description="Helical" evidence="1">
    <location>
        <begin position="206"/>
        <end position="228"/>
    </location>
</feature>
<evidence type="ECO:0008006" key="4">
    <source>
        <dbReference type="Google" id="ProtNLM"/>
    </source>
</evidence>
<dbReference type="AlphaFoldDB" id="A0A3S4S524"/>
<feature type="transmembrane region" description="Helical" evidence="1">
    <location>
        <begin position="299"/>
        <end position="316"/>
    </location>
</feature>
<feature type="transmembrane region" description="Helical" evidence="1">
    <location>
        <begin position="21"/>
        <end position="37"/>
    </location>
</feature>
<keyword evidence="1" id="KW-0472">Membrane</keyword>
<dbReference type="Pfam" id="PF13687">
    <property type="entry name" value="DUF4153"/>
    <property type="match status" value="1"/>
</dbReference>
<feature type="transmembrane region" description="Helical" evidence="1">
    <location>
        <begin position="240"/>
        <end position="258"/>
    </location>
</feature>
<gene>
    <name evidence="2" type="ORF">NCTC5906_01935</name>
</gene>
<protein>
    <recommendedName>
        <fullName evidence="4">DUF4153 domain-containing protein</fullName>
    </recommendedName>
</protein>
<feature type="transmembrane region" description="Helical" evidence="1">
    <location>
        <begin position="131"/>
        <end position="156"/>
    </location>
</feature>
<feature type="transmembrane region" description="Helical" evidence="1">
    <location>
        <begin position="68"/>
        <end position="85"/>
    </location>
</feature>
<feature type="transmembrane region" description="Helical" evidence="1">
    <location>
        <begin position="323"/>
        <end position="341"/>
    </location>
</feature>
<dbReference type="GeneID" id="49636334"/>
<organism evidence="2 3">
    <name type="scientific">Aggregatibacter aphrophilus ATCC 33389</name>
    <dbReference type="NCBI Taxonomy" id="985008"/>
    <lineage>
        <taxon>Bacteria</taxon>
        <taxon>Pseudomonadati</taxon>
        <taxon>Pseudomonadota</taxon>
        <taxon>Gammaproteobacteria</taxon>
        <taxon>Pasteurellales</taxon>
        <taxon>Pasteurellaceae</taxon>
        <taxon>Aggregatibacter</taxon>
    </lineage>
</organism>
<name>A0A3S4S524_AGGAP</name>
<evidence type="ECO:0000256" key="1">
    <source>
        <dbReference type="SAM" id="Phobius"/>
    </source>
</evidence>
<dbReference type="EMBL" id="LR134327">
    <property type="protein sequence ID" value="VEF44346.1"/>
    <property type="molecule type" value="Genomic_DNA"/>
</dbReference>
<dbReference type="OrthoDB" id="5677648at2"/>
<dbReference type="RefSeq" id="WP_005703954.1">
    <property type="nucleotide sequence ID" value="NZ_AEWB02000015.1"/>
</dbReference>
<feature type="transmembrane region" description="Helical" evidence="1">
    <location>
        <begin position="168"/>
        <end position="185"/>
    </location>
</feature>
<keyword evidence="1" id="KW-1133">Transmembrane helix</keyword>
<reference evidence="2 3" key="1">
    <citation type="submission" date="2018-12" db="EMBL/GenBank/DDBJ databases">
        <authorList>
            <consortium name="Pathogen Informatics"/>
        </authorList>
    </citation>
    <scope>NUCLEOTIDE SEQUENCE [LARGE SCALE GENOMIC DNA]</scope>
    <source>
        <strain evidence="2 3">NCTC5906</strain>
    </source>
</reference>
<accession>A0A3S4S524</accession>